<evidence type="ECO:0000256" key="2">
    <source>
        <dbReference type="ARBA" id="ARBA00022729"/>
    </source>
</evidence>
<gene>
    <name evidence="6" type="ORF">ACFOM9_01265</name>
</gene>
<dbReference type="Gene3D" id="3.40.50.1110">
    <property type="entry name" value="SGNH hydrolase"/>
    <property type="match status" value="1"/>
</dbReference>
<dbReference type="InterPro" id="IPR001087">
    <property type="entry name" value="GDSL"/>
</dbReference>
<dbReference type="EMBL" id="JBHRYF010000001">
    <property type="protein sequence ID" value="MFC3658705.1"/>
    <property type="molecule type" value="Genomic_DNA"/>
</dbReference>
<feature type="domain" description="Autotransporter" evidence="5">
    <location>
        <begin position="344"/>
        <end position="619"/>
    </location>
</feature>
<comment type="caution">
    <text evidence="6">The sequence shown here is derived from an EMBL/GenBank/DDBJ whole genome shotgun (WGS) entry which is preliminary data.</text>
</comment>
<keyword evidence="2 4" id="KW-0732">Signal</keyword>
<feature type="chain" id="PRO_5047538976" evidence="4">
    <location>
        <begin position="26"/>
        <end position="619"/>
    </location>
</feature>
<dbReference type="Pfam" id="PF00657">
    <property type="entry name" value="Lipase_GDSL"/>
    <property type="match status" value="1"/>
</dbReference>
<name>A0ABV7UPX4_9GAMM</name>
<sequence length="619" mass="63884">MALLSRPIRNTLAAALALAAAPVFAQGDSPYSNTVFFGDSLTDSGYFRPVLLQVVGPSGALIGKFTTNPGLVWSEYLADYYGTDASPNGNGQNGDNYAAGGARVGINVNGGLGPIPSLATQMNNYLAANGGKADPNALYTVWGGANDLFAVAADPSQAQAIIGGAVTAQIGIVGTLQAAGAQYVLVPTIPDIGLTPSSRAGGAVAMGQGTALATAYNNALFAGLASNGLKVIPVDTFHFLQEAVADPSAYGLVNVTDAGCGMQPAPAGDSSLFCNPASYVDPNVQDSYLFADGVHPSAGAHRIISQLAINMLEAPRQIAVLPRSAATTGRARADIVGSHVSGAPEADGMHWWTNLRGDFQRYGSGDDYDGVIPALAGGVDWTSGNLVFGGFAGYGRGRIDFGHNGGKFEQSDATIGGFAGWYGEGGAWVNGQLSYSQLNFDVDRKLQLGQATRVHTGSADGDNITAAINAGWNFGSDALQHGPVLSVVSQQIDVDGYRESQPTLSSSLAYADQSFDSLIGSVGWQASYAINDHLVPYAKLTYDHEFEEGDPQVFASAQSIPGSLEYAVPGLSYDRNYTSIVIGARTRMLGLDANVGAMATVQQGGGNNATVFATVGSSF</sequence>
<keyword evidence="3" id="KW-0378">Hydrolase</keyword>
<dbReference type="Pfam" id="PF03797">
    <property type="entry name" value="Autotransporter"/>
    <property type="match status" value="1"/>
</dbReference>
<dbReference type="InterPro" id="IPR017186">
    <property type="entry name" value="Lipase_autotranspt_EstA"/>
</dbReference>
<dbReference type="PROSITE" id="PS51208">
    <property type="entry name" value="AUTOTRANSPORTER"/>
    <property type="match status" value="1"/>
</dbReference>
<dbReference type="InterPro" id="IPR036514">
    <property type="entry name" value="SGNH_hydro_sf"/>
</dbReference>
<evidence type="ECO:0000256" key="4">
    <source>
        <dbReference type="SAM" id="SignalP"/>
    </source>
</evidence>
<organism evidence="6 7">
    <name type="scientific">Luteimonas notoginsengisoli</name>
    <dbReference type="NCBI Taxonomy" id="1578200"/>
    <lineage>
        <taxon>Bacteria</taxon>
        <taxon>Pseudomonadati</taxon>
        <taxon>Pseudomonadota</taxon>
        <taxon>Gammaproteobacteria</taxon>
        <taxon>Lysobacterales</taxon>
        <taxon>Lysobacteraceae</taxon>
        <taxon>Luteimonas</taxon>
    </lineage>
</organism>
<evidence type="ECO:0000259" key="5">
    <source>
        <dbReference type="PROSITE" id="PS51208"/>
    </source>
</evidence>
<protein>
    <submittedName>
        <fullName evidence="6">Autotransporter domain-containing protein</fullName>
    </submittedName>
</protein>
<dbReference type="SUPFAM" id="SSF103515">
    <property type="entry name" value="Autotransporter"/>
    <property type="match status" value="1"/>
</dbReference>
<dbReference type="PIRSF" id="PIRSF037375">
    <property type="entry name" value="Autotrns_EstA"/>
    <property type="match status" value="1"/>
</dbReference>
<comment type="similarity">
    <text evidence="1">Belongs to the 'GDSL' lipolytic enzyme family.</text>
</comment>
<dbReference type="Proteomes" id="UP001595724">
    <property type="component" value="Unassembled WGS sequence"/>
</dbReference>
<dbReference type="PANTHER" id="PTHR45648">
    <property type="entry name" value="GDSL LIPASE/ACYLHYDROLASE FAMILY PROTEIN (AFU_ORTHOLOGUE AFUA_4G14700)"/>
    <property type="match status" value="1"/>
</dbReference>
<proteinExistence type="inferred from homology"/>
<dbReference type="PANTHER" id="PTHR45648:SF22">
    <property type="entry name" value="GDSL LIPASE_ACYLHYDROLASE FAMILY PROTEIN (AFU_ORTHOLOGUE AFUA_4G14700)"/>
    <property type="match status" value="1"/>
</dbReference>
<evidence type="ECO:0000256" key="1">
    <source>
        <dbReference type="ARBA" id="ARBA00008668"/>
    </source>
</evidence>
<dbReference type="InterPro" id="IPR036709">
    <property type="entry name" value="Autotransporte_beta_dom_sf"/>
</dbReference>
<dbReference type="InterPro" id="IPR051058">
    <property type="entry name" value="GDSL_Est/Lipase"/>
</dbReference>
<evidence type="ECO:0000256" key="3">
    <source>
        <dbReference type="ARBA" id="ARBA00022801"/>
    </source>
</evidence>
<dbReference type="RefSeq" id="WP_386705417.1">
    <property type="nucleotide sequence ID" value="NZ_JBHRYF010000001.1"/>
</dbReference>
<accession>A0ABV7UPX4</accession>
<evidence type="ECO:0000313" key="6">
    <source>
        <dbReference type="EMBL" id="MFC3658705.1"/>
    </source>
</evidence>
<feature type="signal peptide" evidence="4">
    <location>
        <begin position="1"/>
        <end position="25"/>
    </location>
</feature>
<dbReference type="Gene3D" id="2.40.128.130">
    <property type="entry name" value="Autotransporter beta-domain"/>
    <property type="match status" value="1"/>
</dbReference>
<dbReference type="CDD" id="cd01847">
    <property type="entry name" value="Triacylglycerol_lipase_like"/>
    <property type="match status" value="1"/>
</dbReference>
<keyword evidence="7" id="KW-1185">Reference proteome</keyword>
<dbReference type="SMART" id="SM00869">
    <property type="entry name" value="Autotransporter"/>
    <property type="match status" value="1"/>
</dbReference>
<reference evidence="7" key="1">
    <citation type="journal article" date="2019" name="Int. J. Syst. Evol. Microbiol.">
        <title>The Global Catalogue of Microorganisms (GCM) 10K type strain sequencing project: providing services to taxonomists for standard genome sequencing and annotation.</title>
        <authorList>
            <consortium name="The Broad Institute Genomics Platform"/>
            <consortium name="The Broad Institute Genome Sequencing Center for Infectious Disease"/>
            <person name="Wu L."/>
            <person name="Ma J."/>
        </authorList>
    </citation>
    <scope>NUCLEOTIDE SEQUENCE [LARGE SCALE GENOMIC DNA]</scope>
    <source>
        <strain evidence="7">KCTC 42211</strain>
    </source>
</reference>
<dbReference type="InterPro" id="IPR005546">
    <property type="entry name" value="Autotransporte_beta"/>
</dbReference>
<dbReference type="SUPFAM" id="SSF52266">
    <property type="entry name" value="SGNH hydrolase"/>
    <property type="match status" value="1"/>
</dbReference>
<evidence type="ECO:0000313" key="7">
    <source>
        <dbReference type="Proteomes" id="UP001595724"/>
    </source>
</evidence>